<reference evidence="1 2" key="1">
    <citation type="journal article" date="2022" name="Nat. Ecol. Evol.">
        <title>A masculinizing supergene underlies an exaggerated male reproductive morph in a spider.</title>
        <authorList>
            <person name="Hendrickx F."/>
            <person name="De Corte Z."/>
            <person name="Sonet G."/>
            <person name="Van Belleghem S.M."/>
            <person name="Kostlbacher S."/>
            <person name="Vangestel C."/>
        </authorList>
    </citation>
    <scope>NUCLEOTIDE SEQUENCE [LARGE SCALE GENOMIC DNA]</scope>
    <source>
        <strain evidence="1">W744_W776</strain>
    </source>
</reference>
<name>A0AAV6TRR1_9ARAC</name>
<protein>
    <submittedName>
        <fullName evidence="1">Uncharacterized protein</fullName>
    </submittedName>
</protein>
<dbReference type="AlphaFoldDB" id="A0AAV6TRR1"/>
<evidence type="ECO:0000313" key="2">
    <source>
        <dbReference type="Proteomes" id="UP000827092"/>
    </source>
</evidence>
<keyword evidence="2" id="KW-1185">Reference proteome</keyword>
<dbReference type="Proteomes" id="UP000827092">
    <property type="component" value="Unassembled WGS sequence"/>
</dbReference>
<organism evidence="1 2">
    <name type="scientific">Oedothorax gibbosus</name>
    <dbReference type="NCBI Taxonomy" id="931172"/>
    <lineage>
        <taxon>Eukaryota</taxon>
        <taxon>Metazoa</taxon>
        <taxon>Ecdysozoa</taxon>
        <taxon>Arthropoda</taxon>
        <taxon>Chelicerata</taxon>
        <taxon>Arachnida</taxon>
        <taxon>Araneae</taxon>
        <taxon>Araneomorphae</taxon>
        <taxon>Entelegynae</taxon>
        <taxon>Araneoidea</taxon>
        <taxon>Linyphiidae</taxon>
        <taxon>Erigoninae</taxon>
        <taxon>Oedothorax</taxon>
    </lineage>
</organism>
<comment type="caution">
    <text evidence="1">The sequence shown here is derived from an EMBL/GenBank/DDBJ whole genome shotgun (WGS) entry which is preliminary data.</text>
</comment>
<accession>A0AAV6TRR1</accession>
<sequence length="90" mass="10039">MVTIILNALVRNLLEESTKSCNKLAEYFFIDTFQILKKPYEVVSGSRNVNFFCDYTKLGRALKRQVSGGLCGGLGMGRRRRGGGFGSRVK</sequence>
<evidence type="ECO:0000313" key="1">
    <source>
        <dbReference type="EMBL" id="KAG8174253.1"/>
    </source>
</evidence>
<proteinExistence type="predicted"/>
<gene>
    <name evidence="1" type="ORF">JTE90_001305</name>
</gene>
<dbReference type="EMBL" id="JAFNEN010001270">
    <property type="protein sequence ID" value="KAG8174253.1"/>
    <property type="molecule type" value="Genomic_DNA"/>
</dbReference>